<evidence type="ECO:0000256" key="3">
    <source>
        <dbReference type="ARBA" id="ARBA00022793"/>
    </source>
</evidence>
<dbReference type="Pfam" id="PF00215">
    <property type="entry name" value="OMPdecase"/>
    <property type="match status" value="1"/>
</dbReference>
<feature type="active site" description="Proton donor" evidence="7">
    <location>
        <position position="98"/>
    </location>
</feature>
<dbReference type="PANTHER" id="PTHR43375">
    <property type="entry name" value="OROTIDINE 5'-PHOSPHATE DECARBOXYLASE"/>
    <property type="match status" value="1"/>
</dbReference>
<evidence type="ECO:0000256" key="2">
    <source>
        <dbReference type="ARBA" id="ARBA00008847"/>
    </source>
</evidence>
<evidence type="ECO:0000256" key="6">
    <source>
        <dbReference type="ARBA" id="ARBA00049157"/>
    </source>
</evidence>
<evidence type="ECO:0000256" key="7">
    <source>
        <dbReference type="HAMAP-Rule" id="MF_01215"/>
    </source>
</evidence>
<dbReference type="RefSeq" id="WP_013018397.1">
    <property type="nucleotide sequence ID" value="NC_013947.1"/>
</dbReference>
<dbReference type="InterPro" id="IPR018089">
    <property type="entry name" value="OMPdecase_AS"/>
</dbReference>
<evidence type="ECO:0000256" key="5">
    <source>
        <dbReference type="ARBA" id="ARBA00023239"/>
    </source>
</evidence>
<dbReference type="AlphaFoldDB" id="D3QBE4"/>
<comment type="similarity">
    <text evidence="2 7">Belongs to the OMP decarboxylase family. Type 2 subfamily.</text>
</comment>
<evidence type="ECO:0000256" key="1">
    <source>
        <dbReference type="ARBA" id="ARBA00004861"/>
    </source>
</evidence>
<dbReference type="PROSITE" id="PS00156">
    <property type="entry name" value="OMPDECASE"/>
    <property type="match status" value="1"/>
</dbReference>
<dbReference type="EC" id="4.1.1.23" evidence="7"/>
<proteinExistence type="inferred from homology"/>
<dbReference type="GO" id="GO:0044205">
    <property type="term" value="P:'de novo' UMP biosynthetic process"/>
    <property type="evidence" value="ECO:0007669"/>
    <property type="project" value="UniProtKB-UniRule"/>
</dbReference>
<evidence type="ECO:0000259" key="8">
    <source>
        <dbReference type="SMART" id="SM00934"/>
    </source>
</evidence>
<comment type="pathway">
    <text evidence="1 7">Pyrimidine metabolism; UMP biosynthesis via de novo pathway; UMP from orotate: step 2/2.</text>
</comment>
<keyword evidence="10" id="KW-1185">Reference proteome</keyword>
<dbReference type="STRING" id="446470.Snas_3155"/>
<dbReference type="SMART" id="SM00934">
    <property type="entry name" value="OMPdecase"/>
    <property type="match status" value="1"/>
</dbReference>
<dbReference type="UniPathway" id="UPA00070">
    <property type="reaction ID" value="UER00120"/>
</dbReference>
<keyword evidence="5 7" id="KW-0456">Lyase</keyword>
<dbReference type="InterPro" id="IPR013785">
    <property type="entry name" value="Aldolase_TIM"/>
</dbReference>
<dbReference type="CDD" id="cd04725">
    <property type="entry name" value="OMP_decarboxylase_like"/>
    <property type="match status" value="1"/>
</dbReference>
<dbReference type="HOGENOM" id="CLU_060704_0_0_11"/>
<reference evidence="9 10" key="1">
    <citation type="journal article" date="2009" name="Stand. Genomic Sci.">
        <title>Complete genome sequence of Stackebrandtia nassauensis type strain (LLR-40K-21).</title>
        <authorList>
            <person name="Munk C."/>
            <person name="Lapidus A."/>
            <person name="Copeland A."/>
            <person name="Jando M."/>
            <person name="Mayilraj S."/>
            <person name="Glavina Del Rio T."/>
            <person name="Nolan M."/>
            <person name="Chen F."/>
            <person name="Lucas S."/>
            <person name="Tice H."/>
            <person name="Cheng J.F."/>
            <person name="Han C."/>
            <person name="Detter J.C."/>
            <person name="Bruce D."/>
            <person name="Goodwin L."/>
            <person name="Chain P."/>
            <person name="Pitluck S."/>
            <person name="Goker M."/>
            <person name="Ovchinikova G."/>
            <person name="Pati A."/>
            <person name="Ivanova N."/>
            <person name="Mavromatis K."/>
            <person name="Chen A."/>
            <person name="Palaniappan K."/>
            <person name="Land M."/>
            <person name="Hauser L."/>
            <person name="Chang Y.J."/>
            <person name="Jeffries C.D."/>
            <person name="Bristow J."/>
            <person name="Eisen J.A."/>
            <person name="Markowitz V."/>
            <person name="Hugenholtz P."/>
            <person name="Kyrpides N.C."/>
            <person name="Klenk H.P."/>
        </authorList>
    </citation>
    <scope>NUCLEOTIDE SEQUENCE [LARGE SCALE GENOMIC DNA]</scope>
    <source>
        <strain evidence="10">DSM 44728 / CIP 108903 / NRRL B-16338 / NBRC 102104 / LLR-40K-21</strain>
    </source>
</reference>
<keyword evidence="3 7" id="KW-0210">Decarboxylase</keyword>
<dbReference type="InterPro" id="IPR011060">
    <property type="entry name" value="RibuloseP-bd_barrel"/>
</dbReference>
<organism evidence="9 10">
    <name type="scientific">Stackebrandtia nassauensis (strain DSM 44728 / CIP 108903 / NRRL B-16338 / NBRC 102104 / LLR-40K-21)</name>
    <dbReference type="NCBI Taxonomy" id="446470"/>
    <lineage>
        <taxon>Bacteria</taxon>
        <taxon>Bacillati</taxon>
        <taxon>Actinomycetota</taxon>
        <taxon>Actinomycetes</taxon>
        <taxon>Glycomycetales</taxon>
        <taxon>Glycomycetaceae</taxon>
        <taxon>Stackebrandtia</taxon>
    </lineage>
</organism>
<dbReference type="Proteomes" id="UP000000844">
    <property type="component" value="Chromosome"/>
</dbReference>
<evidence type="ECO:0000313" key="10">
    <source>
        <dbReference type="Proteomes" id="UP000000844"/>
    </source>
</evidence>
<dbReference type="GO" id="GO:0004590">
    <property type="term" value="F:orotidine-5'-phosphate decarboxylase activity"/>
    <property type="evidence" value="ECO:0007669"/>
    <property type="project" value="UniProtKB-UniRule"/>
</dbReference>
<dbReference type="InterPro" id="IPR011995">
    <property type="entry name" value="OMPdecase_type-2"/>
</dbReference>
<feature type="domain" description="Orotidine 5'-phosphate decarboxylase" evidence="8">
    <location>
        <begin position="19"/>
        <end position="289"/>
    </location>
</feature>
<gene>
    <name evidence="7" type="primary">pyrF</name>
    <name evidence="9" type="ordered locus">Snas_3155</name>
</gene>
<dbReference type="eggNOG" id="COG0284">
    <property type="taxonomic scope" value="Bacteria"/>
</dbReference>
<dbReference type="NCBIfam" id="TIGR02127">
    <property type="entry name" value="pyrF_sub2"/>
    <property type="match status" value="1"/>
</dbReference>
<protein>
    <recommendedName>
        <fullName evidence="7">Orotidine 5'-phosphate decarboxylase</fullName>
        <ecNumber evidence="7">4.1.1.23</ecNumber>
    </recommendedName>
    <alternativeName>
        <fullName evidence="7">OMP decarboxylase</fullName>
        <shortName evidence="7">OMPDCase</shortName>
        <shortName evidence="7">OMPdecase</shortName>
    </alternativeName>
</protein>
<accession>D3QBE4</accession>
<keyword evidence="4 7" id="KW-0665">Pyrimidine biosynthesis</keyword>
<name>D3QBE4_STANL</name>
<dbReference type="KEGG" id="sna:Snas_3155"/>
<dbReference type="GO" id="GO:0006207">
    <property type="term" value="P:'de novo' pyrimidine nucleobase biosynthetic process"/>
    <property type="evidence" value="ECO:0007669"/>
    <property type="project" value="InterPro"/>
</dbReference>
<dbReference type="InterPro" id="IPR001754">
    <property type="entry name" value="OMPdeCOase_dom"/>
</dbReference>
<dbReference type="SUPFAM" id="SSF51366">
    <property type="entry name" value="Ribulose-phoshate binding barrel"/>
    <property type="match status" value="1"/>
</dbReference>
<evidence type="ECO:0000313" key="9">
    <source>
        <dbReference type="EMBL" id="ADD42826.1"/>
    </source>
</evidence>
<evidence type="ECO:0000256" key="4">
    <source>
        <dbReference type="ARBA" id="ARBA00022975"/>
    </source>
</evidence>
<dbReference type="EMBL" id="CP001778">
    <property type="protein sequence ID" value="ADD42826.1"/>
    <property type="molecule type" value="Genomic_DNA"/>
</dbReference>
<dbReference type="HAMAP" id="MF_01215">
    <property type="entry name" value="OMPdecase_type2"/>
    <property type="match status" value="1"/>
</dbReference>
<comment type="catalytic activity">
    <reaction evidence="6 7">
        <text>orotidine 5'-phosphate + H(+) = UMP + CO2</text>
        <dbReference type="Rhea" id="RHEA:11596"/>
        <dbReference type="ChEBI" id="CHEBI:15378"/>
        <dbReference type="ChEBI" id="CHEBI:16526"/>
        <dbReference type="ChEBI" id="CHEBI:57538"/>
        <dbReference type="ChEBI" id="CHEBI:57865"/>
        <dbReference type="EC" id="4.1.1.23"/>
    </reaction>
</comment>
<sequence length="303" mass="31529">MGDLTFGARTAKALTKRGPLCVGIDPHSQLLRTWGLDDDVKGAERFCMTIVDALAGEVAFIKPQSAFFERFGSAGIGLLERVISESRHAGAQILLDVKRGDIGSTMQAYAQAYLDPASPLAVDAVTASPYLGVGSLQPMFDLASAHRRGVFVLALTSNAEGGQVQKAVRKDGRTVAQSVIDEVAAANADAEPMGSLGVVVGATISACRGDDAARSRQMTHGITHTARSGESAHDLDALNGPILVPGMGTQGGKPADLRRVLGRAATWAIPSYSRDIARHGPSAGGLRQAAKQAMEACAEAVGR</sequence>
<dbReference type="PANTHER" id="PTHR43375:SF1">
    <property type="entry name" value="OROTIDINE 5'-PHOSPHATE DECARBOXYLASE"/>
    <property type="match status" value="1"/>
</dbReference>
<dbReference type="Gene3D" id="3.20.20.70">
    <property type="entry name" value="Aldolase class I"/>
    <property type="match status" value="1"/>
</dbReference>